<evidence type="ECO:0000259" key="2">
    <source>
        <dbReference type="Pfam" id="PF01261"/>
    </source>
</evidence>
<dbReference type="Gene3D" id="3.20.20.150">
    <property type="entry name" value="Divalent-metal-dependent TIM barrel enzymes"/>
    <property type="match status" value="1"/>
</dbReference>
<organism evidence="3 4">
    <name type="scientific">Rathayibacter oskolensis</name>
    <dbReference type="NCBI Taxonomy" id="1891671"/>
    <lineage>
        <taxon>Bacteria</taxon>
        <taxon>Bacillati</taxon>
        <taxon>Actinomycetota</taxon>
        <taxon>Actinomycetes</taxon>
        <taxon>Micrococcales</taxon>
        <taxon>Microbacteriaceae</taxon>
        <taxon>Rathayibacter</taxon>
    </lineage>
</organism>
<evidence type="ECO:0000313" key="3">
    <source>
        <dbReference type="EMBL" id="SMH40476.1"/>
    </source>
</evidence>
<evidence type="ECO:0000256" key="1">
    <source>
        <dbReference type="ARBA" id="ARBA00023277"/>
    </source>
</evidence>
<dbReference type="EMBL" id="FXBM01000001">
    <property type="protein sequence ID" value="SMH40476.1"/>
    <property type="molecule type" value="Genomic_DNA"/>
</dbReference>
<dbReference type="InterPro" id="IPR036237">
    <property type="entry name" value="Xyl_isomerase-like_sf"/>
</dbReference>
<dbReference type="PANTHER" id="PTHR12110:SF52">
    <property type="entry name" value="XYLOSE ISOMERASE"/>
    <property type="match status" value="1"/>
</dbReference>
<keyword evidence="3" id="KW-0413">Isomerase</keyword>
<feature type="domain" description="Xylose isomerase-like TIM barrel" evidence="2">
    <location>
        <begin position="36"/>
        <end position="243"/>
    </location>
</feature>
<dbReference type="PANTHER" id="PTHR12110">
    <property type="entry name" value="HYDROXYPYRUVATE ISOMERASE"/>
    <property type="match status" value="1"/>
</dbReference>
<dbReference type="InterPro" id="IPR050312">
    <property type="entry name" value="IolE/XylAMocC-like"/>
</dbReference>
<dbReference type="Pfam" id="PF01261">
    <property type="entry name" value="AP_endonuc_2"/>
    <property type="match status" value="1"/>
</dbReference>
<protein>
    <submittedName>
        <fullName evidence="3">Sugar phosphate isomerase/epimerase</fullName>
    </submittedName>
</protein>
<dbReference type="AlphaFoldDB" id="A0A1X7NS49"/>
<dbReference type="InterPro" id="IPR013022">
    <property type="entry name" value="Xyl_isomerase-like_TIM-brl"/>
</dbReference>
<dbReference type="STRING" id="1891671.SAMN06295885_1804"/>
<keyword evidence="1" id="KW-0119">Carbohydrate metabolism</keyword>
<evidence type="ECO:0000313" key="4">
    <source>
        <dbReference type="Proteomes" id="UP000193711"/>
    </source>
</evidence>
<proteinExistence type="predicted"/>
<dbReference type="GO" id="GO:0016853">
    <property type="term" value="F:isomerase activity"/>
    <property type="evidence" value="ECO:0007669"/>
    <property type="project" value="UniProtKB-KW"/>
</dbReference>
<name>A0A1X7NS49_9MICO</name>
<dbReference type="SUPFAM" id="SSF51658">
    <property type="entry name" value="Xylose isomerase-like"/>
    <property type="match status" value="1"/>
</dbReference>
<sequence length="276" mass="30627">MSGRSSIGLSSYAFFWRSSDRVPEPLGIEDMVRETAALGVGLLQLCDTPAIEEFDAERLEALRLLAAAEGVALELGTRGTDPAHLRRYLHLAAALDVTLLRSMWTSGEDRPDRDETLRRLREIGPELEEAGVTLALETYEQVSTGDLVDVVATLDHPRIRICLDPANTVANLELPADVTALCAPYVANWHVKDFDFSRNPGWVGFVYTGTALGDGRLDYDGMLALLEPEARGITQIIEFWLPWQDSVPASEQALVTTRLEAEWVTTTLDHLRRRNP</sequence>
<reference evidence="4" key="1">
    <citation type="submission" date="2017-04" db="EMBL/GenBank/DDBJ databases">
        <authorList>
            <person name="Varghese N."/>
            <person name="Submissions S."/>
        </authorList>
    </citation>
    <scope>NUCLEOTIDE SEQUENCE [LARGE SCALE GENOMIC DNA]</scope>
    <source>
        <strain evidence="4">VKM Ac-2121</strain>
    </source>
</reference>
<gene>
    <name evidence="3" type="ORF">SAMN06295885_1804</name>
</gene>
<dbReference type="RefSeq" id="WP_244274806.1">
    <property type="nucleotide sequence ID" value="NZ_FXBM01000001.1"/>
</dbReference>
<accession>A0A1X7NS49</accession>
<dbReference type="Proteomes" id="UP000193711">
    <property type="component" value="Unassembled WGS sequence"/>
</dbReference>
<keyword evidence="4" id="KW-1185">Reference proteome</keyword>